<dbReference type="EMBL" id="SDMR01000019">
    <property type="protein sequence ID" value="TBT93052.1"/>
    <property type="molecule type" value="Genomic_DNA"/>
</dbReference>
<evidence type="ECO:0000259" key="1">
    <source>
        <dbReference type="PROSITE" id="PS51186"/>
    </source>
</evidence>
<keyword evidence="3" id="KW-1185">Reference proteome</keyword>
<sequence length="196" mass="21631">MDAVPLSPPSVAFTIAAVTAEDAEAYVRAHIEFLAHTYEPIAGAAFGDARRAEFDQRIAHLHDDIAETTSADAAGREPFRRHLIARDSRGDVMGVASAGLGAEEWEEPHLGERWFKASTDVVLSHLYTASHTHGTGLGQALLDAALPGRRPAYLWVYDENRRAVRFYERNGFVRDGLCSDSGESWGSRPMSRMHRL</sequence>
<dbReference type="InterPro" id="IPR000182">
    <property type="entry name" value="GNAT_dom"/>
</dbReference>
<feature type="domain" description="N-acetyltransferase" evidence="1">
    <location>
        <begin position="13"/>
        <end position="195"/>
    </location>
</feature>
<name>A0A4Q9KIU2_PROTD</name>
<comment type="caution">
    <text evidence="2">The sequence shown here is derived from an EMBL/GenBank/DDBJ whole genome shotgun (WGS) entry which is preliminary data.</text>
</comment>
<reference evidence="2 3" key="1">
    <citation type="submission" date="2019-01" db="EMBL/GenBank/DDBJ databases">
        <title>Lactibacter flavus gen. nov., sp. nov., a novel bacterium of the family Propionibacteriaceae isolated from raw milk and dairy products.</title>
        <authorList>
            <person name="Huptas C."/>
            <person name="Wenning M."/>
            <person name="Breitenwieser F."/>
            <person name="Doll E."/>
            <person name="Von Neubeck M."/>
            <person name="Busse H.-J."/>
            <person name="Scherer S."/>
        </authorList>
    </citation>
    <scope>NUCLEOTIDE SEQUENCE [LARGE SCALE GENOMIC DNA]</scope>
    <source>
        <strain evidence="2 3">DSM 22130</strain>
    </source>
</reference>
<evidence type="ECO:0000313" key="2">
    <source>
        <dbReference type="EMBL" id="TBT93052.1"/>
    </source>
</evidence>
<dbReference type="GO" id="GO:0016747">
    <property type="term" value="F:acyltransferase activity, transferring groups other than amino-acyl groups"/>
    <property type="evidence" value="ECO:0007669"/>
    <property type="project" value="InterPro"/>
</dbReference>
<dbReference type="InterPro" id="IPR016181">
    <property type="entry name" value="Acyl_CoA_acyltransferase"/>
</dbReference>
<dbReference type="Pfam" id="PF13508">
    <property type="entry name" value="Acetyltransf_7"/>
    <property type="match status" value="1"/>
</dbReference>
<dbReference type="AlphaFoldDB" id="A0A4Q9KIU2"/>
<proteinExistence type="predicted"/>
<keyword evidence="2" id="KW-0808">Transferase</keyword>
<dbReference type="Proteomes" id="UP000291933">
    <property type="component" value="Unassembled WGS sequence"/>
</dbReference>
<dbReference type="PROSITE" id="PS51186">
    <property type="entry name" value="GNAT"/>
    <property type="match status" value="1"/>
</dbReference>
<gene>
    <name evidence="2" type="ORF">ET996_12460</name>
</gene>
<dbReference type="Gene3D" id="3.40.630.30">
    <property type="match status" value="1"/>
</dbReference>
<dbReference type="SUPFAM" id="SSF55729">
    <property type="entry name" value="Acyl-CoA N-acyltransferases (Nat)"/>
    <property type="match status" value="1"/>
</dbReference>
<organism evidence="2 3">
    <name type="scientific">Propioniciclava tarda</name>
    <dbReference type="NCBI Taxonomy" id="433330"/>
    <lineage>
        <taxon>Bacteria</taxon>
        <taxon>Bacillati</taxon>
        <taxon>Actinomycetota</taxon>
        <taxon>Actinomycetes</taxon>
        <taxon>Propionibacteriales</taxon>
        <taxon>Propionibacteriaceae</taxon>
        <taxon>Propioniciclava</taxon>
    </lineage>
</organism>
<evidence type="ECO:0000313" key="3">
    <source>
        <dbReference type="Proteomes" id="UP000291933"/>
    </source>
</evidence>
<dbReference type="OrthoDB" id="5243635at2"/>
<protein>
    <submittedName>
        <fullName evidence="2">GNAT family N-acetyltransferase</fullName>
    </submittedName>
</protein>
<accession>A0A4Q9KIU2</accession>